<keyword evidence="3 5" id="KW-1133">Transmembrane helix</keyword>
<dbReference type="Pfam" id="PF00005">
    <property type="entry name" value="ABC_tran"/>
    <property type="match status" value="1"/>
</dbReference>
<feature type="transmembrane region" description="Helical" evidence="5">
    <location>
        <begin position="247"/>
        <end position="272"/>
    </location>
</feature>
<reference evidence="9" key="1">
    <citation type="journal article" date="2019" name="Int. J. Syst. Evol. Microbiol.">
        <title>The Global Catalogue of Microorganisms (GCM) 10K type strain sequencing project: providing services to taxonomists for standard genome sequencing and annotation.</title>
        <authorList>
            <consortium name="The Broad Institute Genomics Platform"/>
            <consortium name="The Broad Institute Genome Sequencing Center for Infectious Disease"/>
            <person name="Wu L."/>
            <person name="Ma J."/>
        </authorList>
    </citation>
    <scope>NUCLEOTIDE SEQUENCE [LARGE SCALE GENOMIC DNA]</scope>
    <source>
        <strain evidence="9">KCTC 42456</strain>
    </source>
</reference>
<dbReference type="InterPro" id="IPR003439">
    <property type="entry name" value="ABC_transporter-like_ATP-bd"/>
</dbReference>
<feature type="transmembrane region" description="Helical" evidence="5">
    <location>
        <begin position="163"/>
        <end position="180"/>
    </location>
</feature>
<keyword evidence="2 5" id="KW-0812">Transmembrane</keyword>
<dbReference type="EMBL" id="JBHULV010000011">
    <property type="protein sequence ID" value="MFD2730916.1"/>
    <property type="molecule type" value="Genomic_DNA"/>
</dbReference>
<sequence length="556" mass="63230">MAEKSSLRAAIKKLFQVINLEKAEIQSVYIYALLNGIILLSIPLGIQAIINLMFGVTISTSLIVLIVLVVFGVLLNGYFQIQQMRMIENLQQHIFTRLTFAYSYRIPKIKLSSIDNYYLPELVNRFFDTATLQKGLSKLLLDLPTATIQIFFGLILLGFYHPIFIIFGFLLFLAGLFIFYQSSSKGFQTSIEESDYKYSVASWLEELSRSIKTFKFNQQTDLHLNRTDELVSGYLDARNKHFKVLIFQYRVIIGFKVIITATMLVVGALLFVNQVINLGQFIATEIIIITIINALEKLIVSLELVYDVLTSLEKINKVLDKPQDQDDALITPENWQFKAAAEISIKNLSFGYDNKNKVLKNLNLEIAPGEKVCIKGFENSGKSTLLKFLTGMWPNFEGQFLFNRNPIQNISPEIFHREIAFHFTEDELFAGTLLENLTLGKPISNFMELQKVVALVGLNEFVNGRPDAFEAMLDPQGKKLSFNIAQKILIARCILKKPSLILLDEGWMRIDSETITKITDYLTAKNSDFTLIAITDDDEFAAKCDKVYIMENGKIK</sequence>
<protein>
    <submittedName>
        <fullName evidence="8">Peptidase domain-containing ABC transporter</fullName>
    </submittedName>
</protein>
<dbReference type="SUPFAM" id="SSF90123">
    <property type="entry name" value="ABC transporter transmembrane region"/>
    <property type="match status" value="1"/>
</dbReference>
<comment type="subcellular location">
    <subcellularLocation>
        <location evidence="1">Cell membrane</location>
        <topology evidence="1">Multi-pass membrane protein</topology>
    </subcellularLocation>
</comment>
<organism evidence="8 9">
    <name type="scientific">Pedobacter alpinus</name>
    <dbReference type="NCBI Taxonomy" id="1590643"/>
    <lineage>
        <taxon>Bacteria</taxon>
        <taxon>Pseudomonadati</taxon>
        <taxon>Bacteroidota</taxon>
        <taxon>Sphingobacteriia</taxon>
        <taxon>Sphingobacteriales</taxon>
        <taxon>Sphingobacteriaceae</taxon>
        <taxon>Pedobacter</taxon>
    </lineage>
</organism>
<dbReference type="Proteomes" id="UP001597546">
    <property type="component" value="Unassembled WGS sequence"/>
</dbReference>
<accession>A0ABW5TNQ8</accession>
<dbReference type="Pfam" id="PF00664">
    <property type="entry name" value="ABC_membrane"/>
    <property type="match status" value="1"/>
</dbReference>
<evidence type="ECO:0000256" key="5">
    <source>
        <dbReference type="SAM" id="Phobius"/>
    </source>
</evidence>
<dbReference type="InterPro" id="IPR011527">
    <property type="entry name" value="ABC1_TM_dom"/>
</dbReference>
<feature type="domain" description="ABC transporter" evidence="6">
    <location>
        <begin position="343"/>
        <end position="556"/>
    </location>
</feature>
<keyword evidence="4 5" id="KW-0472">Membrane</keyword>
<feature type="domain" description="ABC transmembrane type-1" evidence="7">
    <location>
        <begin position="30"/>
        <end position="307"/>
    </location>
</feature>
<evidence type="ECO:0000256" key="1">
    <source>
        <dbReference type="ARBA" id="ARBA00004651"/>
    </source>
</evidence>
<dbReference type="Gene3D" id="3.40.50.300">
    <property type="entry name" value="P-loop containing nucleotide triphosphate hydrolases"/>
    <property type="match status" value="1"/>
</dbReference>
<dbReference type="SUPFAM" id="SSF52540">
    <property type="entry name" value="P-loop containing nucleoside triphosphate hydrolases"/>
    <property type="match status" value="1"/>
</dbReference>
<evidence type="ECO:0000256" key="3">
    <source>
        <dbReference type="ARBA" id="ARBA00022989"/>
    </source>
</evidence>
<feature type="transmembrane region" description="Helical" evidence="5">
    <location>
        <begin position="56"/>
        <end position="79"/>
    </location>
</feature>
<proteinExistence type="predicted"/>
<evidence type="ECO:0000256" key="4">
    <source>
        <dbReference type="ARBA" id="ARBA00023136"/>
    </source>
</evidence>
<dbReference type="InterPro" id="IPR039421">
    <property type="entry name" value="Type_1_exporter"/>
</dbReference>
<dbReference type="PROSITE" id="PS50929">
    <property type="entry name" value="ABC_TM1F"/>
    <property type="match status" value="1"/>
</dbReference>
<evidence type="ECO:0000313" key="9">
    <source>
        <dbReference type="Proteomes" id="UP001597546"/>
    </source>
</evidence>
<dbReference type="PROSITE" id="PS50893">
    <property type="entry name" value="ABC_TRANSPORTER_2"/>
    <property type="match status" value="1"/>
</dbReference>
<dbReference type="PANTHER" id="PTHR43394:SF4">
    <property type="entry name" value="TOXIN SECRETION ABC TRANSPORTER ATP-BINDING PROTEIN"/>
    <property type="match status" value="1"/>
</dbReference>
<dbReference type="RefSeq" id="WP_379042400.1">
    <property type="nucleotide sequence ID" value="NZ_JBHSKW010000022.1"/>
</dbReference>
<name>A0ABW5TNQ8_9SPHI</name>
<dbReference type="PANTHER" id="PTHR43394">
    <property type="entry name" value="ATP-DEPENDENT PERMEASE MDL1, MITOCHONDRIAL"/>
    <property type="match status" value="1"/>
</dbReference>
<feature type="transmembrane region" description="Helical" evidence="5">
    <location>
        <begin position="28"/>
        <end position="50"/>
    </location>
</feature>
<dbReference type="InterPro" id="IPR027417">
    <property type="entry name" value="P-loop_NTPase"/>
</dbReference>
<keyword evidence="9" id="KW-1185">Reference proteome</keyword>
<feature type="transmembrane region" description="Helical" evidence="5">
    <location>
        <begin position="139"/>
        <end position="157"/>
    </location>
</feature>
<gene>
    <name evidence="8" type="ORF">ACFSSE_04300</name>
</gene>
<evidence type="ECO:0000313" key="8">
    <source>
        <dbReference type="EMBL" id="MFD2730916.1"/>
    </source>
</evidence>
<evidence type="ECO:0000259" key="6">
    <source>
        <dbReference type="PROSITE" id="PS50893"/>
    </source>
</evidence>
<evidence type="ECO:0000259" key="7">
    <source>
        <dbReference type="PROSITE" id="PS50929"/>
    </source>
</evidence>
<comment type="caution">
    <text evidence="8">The sequence shown here is derived from an EMBL/GenBank/DDBJ whole genome shotgun (WGS) entry which is preliminary data.</text>
</comment>
<dbReference type="Gene3D" id="1.20.1560.10">
    <property type="entry name" value="ABC transporter type 1, transmembrane domain"/>
    <property type="match status" value="1"/>
</dbReference>
<dbReference type="InterPro" id="IPR036640">
    <property type="entry name" value="ABC1_TM_sf"/>
</dbReference>
<evidence type="ECO:0000256" key="2">
    <source>
        <dbReference type="ARBA" id="ARBA00022692"/>
    </source>
</evidence>